<dbReference type="HOGENOM" id="CLU_2145238_0_0_1"/>
<proteinExistence type="predicted"/>
<accession>A0A059F017</accession>
<reference evidence="2" key="1">
    <citation type="submission" date="2013-02" db="EMBL/GenBank/DDBJ databases">
        <authorList>
            <consortium name="The Broad Institute Genome Sequencing Platform"/>
            <person name="Cuomo C."/>
            <person name="Becnel J."/>
            <person name="Sanscrainte N."/>
            <person name="Walker B."/>
            <person name="Young S.K."/>
            <person name="Zeng Q."/>
            <person name="Gargeya S."/>
            <person name="Fitzgerald M."/>
            <person name="Haas B."/>
            <person name="Abouelleil A."/>
            <person name="Alvarado L."/>
            <person name="Arachchi H.M."/>
            <person name="Berlin A.M."/>
            <person name="Chapman S.B."/>
            <person name="Dewar J."/>
            <person name="Goldberg J."/>
            <person name="Griggs A."/>
            <person name="Gujja S."/>
            <person name="Hansen M."/>
            <person name="Howarth C."/>
            <person name="Imamovic A."/>
            <person name="Larimer J."/>
            <person name="McCowan C."/>
            <person name="Murphy C."/>
            <person name="Neiman D."/>
            <person name="Pearson M."/>
            <person name="Priest M."/>
            <person name="Roberts A."/>
            <person name="Saif S."/>
            <person name="Shea T."/>
            <person name="Sisk P."/>
            <person name="Sykes S."/>
            <person name="Wortman J."/>
            <person name="Nusbaum C."/>
            <person name="Birren B."/>
        </authorList>
    </citation>
    <scope>NUCLEOTIDE SEQUENCE [LARGE SCALE GENOMIC DNA]</scope>
    <source>
        <strain evidence="2">PRA339</strain>
    </source>
</reference>
<name>A0A059F017_9MICR</name>
<organism evidence="1 2">
    <name type="scientific">Anncaliia algerae PRA339</name>
    <dbReference type="NCBI Taxonomy" id="1288291"/>
    <lineage>
        <taxon>Eukaryota</taxon>
        <taxon>Fungi</taxon>
        <taxon>Fungi incertae sedis</taxon>
        <taxon>Microsporidia</taxon>
        <taxon>Tubulinosematoidea</taxon>
        <taxon>Tubulinosematidae</taxon>
        <taxon>Anncaliia</taxon>
    </lineage>
</organism>
<sequence length="112" mass="13624">MSKVELIQYFRQQNLLKKEIKCETCKKYLIEESCAYFKDEQCFRSYTKDFNDYTKRISNRGNRFFADFSCDVLIVLKFLILFSFDIQRHNIFNKKIAIFSLIGKIFNKIHEY</sequence>
<dbReference type="VEuPathDB" id="MicrosporidiaDB:H312_02099"/>
<gene>
    <name evidence="1" type="ORF">H312_02099</name>
</gene>
<evidence type="ECO:0000313" key="1">
    <source>
        <dbReference type="EMBL" id="KCZ80500.1"/>
    </source>
</evidence>
<protein>
    <submittedName>
        <fullName evidence="1">Uncharacterized protein</fullName>
    </submittedName>
</protein>
<reference evidence="1 2" key="2">
    <citation type="submission" date="2014-03" db="EMBL/GenBank/DDBJ databases">
        <title>The Genome Sequence of Anncaliia algerae insect isolate PRA339.</title>
        <authorList>
            <consortium name="The Broad Institute Genome Sequencing Platform"/>
            <consortium name="The Broad Institute Genome Sequencing Center for Infectious Disease"/>
            <person name="Cuomo C."/>
            <person name="Becnel J."/>
            <person name="Sanscrainte N."/>
            <person name="Walker B."/>
            <person name="Young S.K."/>
            <person name="Zeng Q."/>
            <person name="Gargeya S."/>
            <person name="Fitzgerald M."/>
            <person name="Haas B."/>
            <person name="Abouelleil A."/>
            <person name="Alvarado L."/>
            <person name="Arachchi H.M."/>
            <person name="Berlin A.M."/>
            <person name="Chapman S.B."/>
            <person name="Dewar J."/>
            <person name="Goldberg J."/>
            <person name="Griggs A."/>
            <person name="Gujja S."/>
            <person name="Hansen M."/>
            <person name="Howarth C."/>
            <person name="Imamovic A."/>
            <person name="Larimer J."/>
            <person name="McCowan C."/>
            <person name="Murphy C."/>
            <person name="Neiman D."/>
            <person name="Pearson M."/>
            <person name="Priest M."/>
            <person name="Roberts A."/>
            <person name="Saif S."/>
            <person name="Shea T."/>
            <person name="Sisk P."/>
            <person name="Sykes S."/>
            <person name="Wortman J."/>
            <person name="Nusbaum C."/>
            <person name="Birren B."/>
        </authorList>
    </citation>
    <scope>NUCLEOTIDE SEQUENCE [LARGE SCALE GENOMIC DNA]</scope>
    <source>
        <strain evidence="1 2">PRA339</strain>
    </source>
</reference>
<dbReference type="AlphaFoldDB" id="A0A059F017"/>
<dbReference type="Proteomes" id="UP000030655">
    <property type="component" value="Unassembled WGS sequence"/>
</dbReference>
<dbReference type="EMBL" id="KK365178">
    <property type="protein sequence ID" value="KCZ80500.1"/>
    <property type="molecule type" value="Genomic_DNA"/>
</dbReference>
<evidence type="ECO:0000313" key="2">
    <source>
        <dbReference type="Proteomes" id="UP000030655"/>
    </source>
</evidence>
<keyword evidence="2" id="KW-1185">Reference proteome</keyword>